<evidence type="ECO:0000313" key="16">
    <source>
        <dbReference type="Proteomes" id="UP000240739"/>
    </source>
</evidence>
<dbReference type="Pfam" id="PF05425">
    <property type="entry name" value="CopD"/>
    <property type="match status" value="1"/>
</dbReference>
<evidence type="ECO:0000259" key="14">
    <source>
        <dbReference type="Pfam" id="PF13458"/>
    </source>
</evidence>
<dbReference type="Pfam" id="PF13458">
    <property type="entry name" value="Peripla_BP_6"/>
    <property type="match status" value="1"/>
</dbReference>
<dbReference type="SUPFAM" id="SSF53822">
    <property type="entry name" value="Periplasmic binding protein-like I"/>
    <property type="match status" value="1"/>
</dbReference>
<dbReference type="Proteomes" id="UP000240739">
    <property type="component" value="Unassembled WGS sequence"/>
</dbReference>
<proteinExistence type="inferred from homology"/>
<evidence type="ECO:0000256" key="7">
    <source>
        <dbReference type="ARBA" id="ARBA00022989"/>
    </source>
</evidence>
<feature type="transmembrane region" description="Helical" evidence="10">
    <location>
        <begin position="241"/>
        <end position="257"/>
    </location>
</feature>
<comment type="caution">
    <text evidence="15">The sequence shown here is derived from an EMBL/GenBank/DDBJ whole genome shotgun (WGS) entry which is preliminary data.</text>
</comment>
<dbReference type="GO" id="GO:0006825">
    <property type="term" value="P:copper ion transport"/>
    <property type="evidence" value="ECO:0007669"/>
    <property type="project" value="InterPro"/>
</dbReference>
<feature type="domain" description="Leucine-binding protein" evidence="14">
    <location>
        <begin position="556"/>
        <end position="684"/>
    </location>
</feature>
<dbReference type="Pfam" id="PF04234">
    <property type="entry name" value="CopC"/>
    <property type="match status" value="1"/>
</dbReference>
<feature type="transmembrane region" description="Helical" evidence="10">
    <location>
        <begin position="411"/>
        <end position="428"/>
    </location>
</feature>
<keyword evidence="8" id="KW-0186">Copper</keyword>
<feature type="transmembrane region" description="Helical" evidence="10">
    <location>
        <begin position="161"/>
        <end position="180"/>
    </location>
</feature>
<organism evidence="15 16">
    <name type="scientific">Paraconexibacter algicola</name>
    <dbReference type="NCBI Taxonomy" id="2133960"/>
    <lineage>
        <taxon>Bacteria</taxon>
        <taxon>Bacillati</taxon>
        <taxon>Actinomycetota</taxon>
        <taxon>Thermoleophilia</taxon>
        <taxon>Solirubrobacterales</taxon>
        <taxon>Paraconexibacteraceae</taxon>
        <taxon>Paraconexibacter</taxon>
    </lineage>
</organism>
<dbReference type="RefSeq" id="WP_107571205.1">
    <property type="nucleotide sequence ID" value="NZ_PYYB01000005.1"/>
</dbReference>
<evidence type="ECO:0000256" key="5">
    <source>
        <dbReference type="ARBA" id="ARBA00022723"/>
    </source>
</evidence>
<reference evidence="15 16" key="1">
    <citation type="submission" date="2018-03" db="EMBL/GenBank/DDBJ databases">
        <title>Aquarubrobacter algicola gen. nov., sp. nov., a novel actinobacterium isolated from shallow eutrophic lake during the end of cyanobacterial harmful algal blooms.</title>
        <authorList>
            <person name="Chun S.J."/>
        </authorList>
    </citation>
    <scope>NUCLEOTIDE SEQUENCE [LARGE SCALE GENOMIC DNA]</scope>
    <source>
        <strain evidence="15 16">Seoho-28</strain>
    </source>
</reference>
<dbReference type="InterPro" id="IPR007348">
    <property type="entry name" value="CopC_dom"/>
</dbReference>
<keyword evidence="4 10" id="KW-0812">Transmembrane</keyword>
<evidence type="ECO:0000256" key="3">
    <source>
        <dbReference type="ARBA" id="ARBA00022475"/>
    </source>
</evidence>
<keyword evidence="16" id="KW-1185">Reference proteome</keyword>
<evidence type="ECO:0000259" key="13">
    <source>
        <dbReference type="Pfam" id="PF05425"/>
    </source>
</evidence>
<feature type="chain" id="PRO_5039356091" description="Copper resistance protein CopC" evidence="11">
    <location>
        <begin position="27"/>
        <end position="947"/>
    </location>
</feature>
<dbReference type="OrthoDB" id="5242236at2"/>
<dbReference type="GO" id="GO:0046688">
    <property type="term" value="P:response to copper ion"/>
    <property type="evidence" value="ECO:0007669"/>
    <property type="project" value="InterPro"/>
</dbReference>
<keyword evidence="3" id="KW-1003">Cell membrane</keyword>
<evidence type="ECO:0000256" key="11">
    <source>
        <dbReference type="SAM" id="SignalP"/>
    </source>
</evidence>
<comment type="subcellular location">
    <subcellularLocation>
        <location evidence="1">Cell membrane</location>
        <topology evidence="1">Multi-pass membrane protein</topology>
    </subcellularLocation>
</comment>
<protein>
    <recommendedName>
        <fullName evidence="17">Copper resistance protein CopC</fullName>
    </recommendedName>
</protein>
<dbReference type="AlphaFoldDB" id="A0A2T4UBJ6"/>
<evidence type="ECO:0008006" key="17">
    <source>
        <dbReference type="Google" id="ProtNLM"/>
    </source>
</evidence>
<feature type="transmembrane region" description="Helical" evidence="10">
    <location>
        <begin position="269"/>
        <end position="288"/>
    </location>
</feature>
<dbReference type="Gene3D" id="3.40.50.2300">
    <property type="match status" value="2"/>
</dbReference>
<keyword evidence="9 10" id="KW-0472">Membrane</keyword>
<evidence type="ECO:0000256" key="6">
    <source>
        <dbReference type="ARBA" id="ARBA00022729"/>
    </source>
</evidence>
<dbReference type="PANTHER" id="PTHR34820">
    <property type="entry name" value="INNER MEMBRANE PROTEIN YEBZ"/>
    <property type="match status" value="1"/>
</dbReference>
<dbReference type="InterPro" id="IPR008457">
    <property type="entry name" value="Cu-R_CopD_dom"/>
</dbReference>
<dbReference type="PANTHER" id="PTHR34820:SF4">
    <property type="entry name" value="INNER MEMBRANE PROTEIN YEBZ"/>
    <property type="match status" value="1"/>
</dbReference>
<evidence type="ECO:0000256" key="4">
    <source>
        <dbReference type="ARBA" id="ARBA00022692"/>
    </source>
</evidence>
<name>A0A2T4UBJ6_9ACTN</name>
<gene>
    <name evidence="15" type="ORF">C7Y72_21170</name>
</gene>
<keyword evidence="5" id="KW-0479">Metal-binding</keyword>
<dbReference type="InterPro" id="IPR032694">
    <property type="entry name" value="CopC/D"/>
</dbReference>
<dbReference type="GO" id="GO:0005886">
    <property type="term" value="C:plasma membrane"/>
    <property type="evidence" value="ECO:0007669"/>
    <property type="project" value="UniProtKB-SubCell"/>
</dbReference>
<dbReference type="GO" id="GO:0005507">
    <property type="term" value="F:copper ion binding"/>
    <property type="evidence" value="ECO:0007669"/>
    <property type="project" value="InterPro"/>
</dbReference>
<dbReference type="InterPro" id="IPR028082">
    <property type="entry name" value="Peripla_BP_I"/>
</dbReference>
<evidence type="ECO:0000259" key="12">
    <source>
        <dbReference type="Pfam" id="PF04234"/>
    </source>
</evidence>
<dbReference type="SUPFAM" id="SSF81296">
    <property type="entry name" value="E set domains"/>
    <property type="match status" value="1"/>
</dbReference>
<dbReference type="InterPro" id="IPR028081">
    <property type="entry name" value="Leu-bd"/>
</dbReference>
<evidence type="ECO:0000313" key="15">
    <source>
        <dbReference type="EMBL" id="PTL54263.1"/>
    </source>
</evidence>
<feature type="transmembrane region" description="Helical" evidence="10">
    <location>
        <begin position="201"/>
        <end position="221"/>
    </location>
</feature>
<evidence type="ECO:0000256" key="8">
    <source>
        <dbReference type="ARBA" id="ARBA00023008"/>
    </source>
</evidence>
<dbReference type="GO" id="GO:0042597">
    <property type="term" value="C:periplasmic space"/>
    <property type="evidence" value="ECO:0007669"/>
    <property type="project" value="InterPro"/>
</dbReference>
<accession>A0A2T4UBJ6</accession>
<dbReference type="Gene3D" id="2.60.40.1220">
    <property type="match status" value="1"/>
</dbReference>
<feature type="domain" description="Copper resistance protein D" evidence="13">
    <location>
        <begin position="329"/>
        <end position="424"/>
    </location>
</feature>
<feature type="domain" description="CopC" evidence="12">
    <location>
        <begin position="27"/>
        <end position="122"/>
    </location>
</feature>
<feature type="transmembrane region" description="Helical" evidence="10">
    <location>
        <begin position="371"/>
        <end position="390"/>
    </location>
</feature>
<evidence type="ECO:0000256" key="9">
    <source>
        <dbReference type="ARBA" id="ARBA00023136"/>
    </source>
</evidence>
<feature type="transmembrane region" description="Helical" evidence="10">
    <location>
        <begin position="332"/>
        <end position="351"/>
    </location>
</feature>
<feature type="signal peptide" evidence="11">
    <location>
        <begin position="1"/>
        <end position="26"/>
    </location>
</feature>
<comment type="similarity">
    <text evidence="2">Belongs to the leucine-binding protein family.</text>
</comment>
<dbReference type="InterPro" id="IPR014755">
    <property type="entry name" value="Cu-Rt/internalin_Ig-like"/>
</dbReference>
<evidence type="ECO:0000256" key="2">
    <source>
        <dbReference type="ARBA" id="ARBA00010062"/>
    </source>
</evidence>
<dbReference type="InterPro" id="IPR014756">
    <property type="entry name" value="Ig_E-set"/>
</dbReference>
<evidence type="ECO:0000256" key="1">
    <source>
        <dbReference type="ARBA" id="ARBA00004651"/>
    </source>
</evidence>
<evidence type="ECO:0000256" key="10">
    <source>
        <dbReference type="SAM" id="Phobius"/>
    </source>
</evidence>
<keyword evidence="7 10" id="KW-1133">Transmembrane helix</keyword>
<keyword evidence="6 11" id="KW-0732">Signal</keyword>
<sequence>MVRRLVVGTLAALGALMGTGPATALAHPLLLQSAPQAGLVSPQAPDAIRLALSESGVARGSRIELLDARGRRVPTSPVVASAGNRTFSVTPRRTLPSAVYTVRWSVLGNDGHLVRGTFDFGVAGAGGAAPPGAEKLGGTGAGGRGGENAVSDGVVAVLGRWLGVAAAALLLGAFVLLALLRRREDPSLDAARARVRAAAPLTWILVGFAAVEGVLAAATSGTGGEVDLGLLTAAPTARADLLRLVLFALVTVALLALGERRDPLRGRLLAGGAVAILLTYALSGHVLSDPSAWTVLDQTVHVLTASLWLGGVLAIVLLTVRSAVPAVSAARAFAPVAAGALGVAIVTGVLAAVREVDAWYFLRWSDYGRVVLVKSALVALVAVAGAVVFWRARRAGAAPAGRGPRLVRVEAVGVVAIVGLAAALSGIAQGRGQPLPAERGTLFAGPAFGTALLADGGAQLTLAPARRGSNVLTTMLPPEERTPQRISVRLARAGAPGKDIRVTLRRGDGPAWSAPVELPQDGTWFAYVTVDGDASTSPVQLGVGVPQAPGSTPLDVVAVADLSGPDAERCRAHVLGTGLAIARLNGEGGLDGGRKVASKVLDSGGDPARAVALARGAVADGRRPLAAVGSCGSGGERAVRVLQRAGVPVVIGDPTVGPVAGSGVFRTAADPYAQGISFAQIVTQRVLPAAPVGVRRIPVILGSDQASQRLLAGLRRGLAGSEARLDVRRPGDLARRSLDDREDAISQLEVLATVIDVPSTERRDVDALTALGRDREGIVPAPVLLSERVLSERVIRSAGSLGRIGALQGVSEVSPTTADGILYRQSVPLLYRGDLASLDGLRGYVSGLALRDAVRRGGIGADGVIDALRDPGVFTSALLAPWTARQPGAGSPATLAVQPLFLSPTVTPPSAGGTPRAAAYFPDGTWTATSGLLGVGPQTGPAPQLAR</sequence>
<feature type="transmembrane region" description="Helical" evidence="10">
    <location>
        <begin position="300"/>
        <end position="320"/>
    </location>
</feature>
<dbReference type="EMBL" id="PYYB01000005">
    <property type="protein sequence ID" value="PTL54263.1"/>
    <property type="molecule type" value="Genomic_DNA"/>
</dbReference>